<dbReference type="EMBL" id="JAEFBK010000012">
    <property type="protein sequence ID" value="KAG7543930.1"/>
    <property type="molecule type" value="Genomic_DNA"/>
</dbReference>
<evidence type="ECO:0000256" key="2">
    <source>
        <dbReference type="ARBA" id="ARBA00022664"/>
    </source>
</evidence>
<dbReference type="GO" id="GO:0051731">
    <property type="term" value="F:polynucleotide 5'-hydroxyl-kinase activity"/>
    <property type="evidence" value="ECO:0007669"/>
    <property type="project" value="InterPro"/>
</dbReference>
<feature type="domain" description="Clp1 P-loop" evidence="8">
    <location>
        <begin position="120"/>
        <end position="312"/>
    </location>
</feature>
<dbReference type="FunFam" id="2.60.120.1030:FF:000001">
    <property type="entry name" value="Protein CLP1 homolog 5"/>
    <property type="match status" value="1"/>
</dbReference>
<evidence type="ECO:0000313" key="9">
    <source>
        <dbReference type="EMBL" id="KAG7543930.1"/>
    </source>
</evidence>
<evidence type="ECO:0000259" key="6">
    <source>
        <dbReference type="Pfam" id="PF06807"/>
    </source>
</evidence>
<evidence type="ECO:0000256" key="5">
    <source>
        <dbReference type="ARBA" id="ARBA00023242"/>
    </source>
</evidence>
<accession>A0A8T1YDD0</accession>
<proteinExistence type="predicted"/>
<name>A0A8T1YDD0_9BRAS</name>
<sequence length="426" mass="47981">MFGPQTRRVKLEKQSELRIKEQRTSPLRLRLLDGKAEIFGYELPHEAWITFPPLMMFAVFTWYGATIEIDCITENEYISCETPMVNYLEVHNSLLVQRHRVTCSTRDSVSSQGPRVVIVGGKDSGKSTLAKMLLNWAAKDGWKPTFVDLNIGQSSITIPGTVSATPIKMPVDPVEGFPLDKALVHYFGHTTVTTPRVNLRLYRTLVEELARELKEEFSGNADSRASGMVIDTMGFIVREGYTLLLHAIRTFNASLVIVLGQEEKLVNDLKEDLKFKKNLQFLNIEKSAGVFSRSSDFRKTLRNNNIQNYFYGVTNDLTVYTKTVKFSDVQVYQIGDFRESSSTSAHQRGNNPLKIIPVTIDEHLVNKVLAISYAKQPHQIISSIVAGFVCIKNVDIGEERITYISPSAAELPSKTLIMGTLTWHVT</sequence>
<dbReference type="GO" id="GO:0005524">
    <property type="term" value="F:ATP binding"/>
    <property type="evidence" value="ECO:0007669"/>
    <property type="project" value="UniProtKB-KW"/>
</dbReference>
<comment type="caution">
    <text evidence="9">The sequence shown here is derived from an EMBL/GenBank/DDBJ whole genome shotgun (WGS) entry which is preliminary data.</text>
</comment>
<keyword evidence="2" id="KW-0507">mRNA processing</keyword>
<dbReference type="GO" id="GO:0031124">
    <property type="term" value="P:mRNA 3'-end processing"/>
    <property type="evidence" value="ECO:0007669"/>
    <property type="project" value="InterPro"/>
</dbReference>
<evidence type="ECO:0000259" key="8">
    <source>
        <dbReference type="Pfam" id="PF16575"/>
    </source>
</evidence>
<dbReference type="AlphaFoldDB" id="A0A8T1YDD0"/>
<dbReference type="InterPro" id="IPR032319">
    <property type="entry name" value="CLP1_P"/>
</dbReference>
<dbReference type="PANTHER" id="PTHR12755:SF19">
    <property type="entry name" value="PROTEIN CLP1 HOMOLOG 5"/>
    <property type="match status" value="1"/>
</dbReference>
<dbReference type="Pfam" id="PF16573">
    <property type="entry name" value="CLP1_N"/>
    <property type="match status" value="1"/>
</dbReference>
<keyword evidence="3" id="KW-0547">Nucleotide-binding</keyword>
<evidence type="ECO:0000313" key="10">
    <source>
        <dbReference type="Proteomes" id="UP000694240"/>
    </source>
</evidence>
<dbReference type="Pfam" id="PF16575">
    <property type="entry name" value="CLP1_P"/>
    <property type="match status" value="1"/>
</dbReference>
<feature type="domain" description="Clp1 N-terminal" evidence="7">
    <location>
        <begin position="10"/>
        <end position="100"/>
    </location>
</feature>
<dbReference type="Proteomes" id="UP000694240">
    <property type="component" value="Chromosome 12"/>
</dbReference>
<dbReference type="InterPro" id="IPR010655">
    <property type="entry name" value="Clp1_C"/>
</dbReference>
<dbReference type="FunFam" id="2.40.30.330:FF:000002">
    <property type="entry name" value="Protein CLP1 homolog"/>
    <property type="match status" value="1"/>
</dbReference>
<dbReference type="GO" id="GO:0006388">
    <property type="term" value="P:tRNA splicing, via endonucleolytic cleavage and ligation"/>
    <property type="evidence" value="ECO:0007669"/>
    <property type="project" value="TreeGrafter"/>
</dbReference>
<dbReference type="Pfam" id="PF06807">
    <property type="entry name" value="Clp1"/>
    <property type="match status" value="1"/>
</dbReference>
<evidence type="ECO:0000256" key="3">
    <source>
        <dbReference type="ARBA" id="ARBA00022741"/>
    </source>
</evidence>
<keyword evidence="4" id="KW-0067">ATP-binding</keyword>
<evidence type="ECO:0000256" key="1">
    <source>
        <dbReference type="ARBA" id="ARBA00004123"/>
    </source>
</evidence>
<evidence type="ECO:0000259" key="7">
    <source>
        <dbReference type="Pfam" id="PF16573"/>
    </source>
</evidence>
<organism evidence="9 10">
    <name type="scientific">Arabidopsis thaliana x Arabidopsis arenosa</name>
    <dbReference type="NCBI Taxonomy" id="1240361"/>
    <lineage>
        <taxon>Eukaryota</taxon>
        <taxon>Viridiplantae</taxon>
        <taxon>Streptophyta</taxon>
        <taxon>Embryophyta</taxon>
        <taxon>Tracheophyta</taxon>
        <taxon>Spermatophyta</taxon>
        <taxon>Magnoliopsida</taxon>
        <taxon>eudicotyledons</taxon>
        <taxon>Gunneridae</taxon>
        <taxon>Pentapetalae</taxon>
        <taxon>rosids</taxon>
        <taxon>malvids</taxon>
        <taxon>Brassicales</taxon>
        <taxon>Brassicaceae</taxon>
        <taxon>Camelineae</taxon>
        <taxon>Arabidopsis</taxon>
    </lineage>
</organism>
<protein>
    <submittedName>
        <fullName evidence="9">Polyribonucleotide 5'-hydroxyl-kinase Clp1 P-loop domain</fullName>
    </submittedName>
</protein>
<gene>
    <name evidence="9" type="ORF">ISN45_Aa07g038040</name>
</gene>
<reference evidence="9 10" key="1">
    <citation type="submission" date="2020-12" db="EMBL/GenBank/DDBJ databases">
        <title>Concerted genomic and epigenomic changes stabilize Arabidopsis allopolyploids.</title>
        <authorList>
            <person name="Chen Z."/>
        </authorList>
    </citation>
    <scope>NUCLEOTIDE SEQUENCE [LARGE SCALE GENOMIC DNA]</scope>
    <source>
        <strain evidence="9">Allo738</strain>
        <tissue evidence="9">Leaf</tissue>
    </source>
</reference>
<feature type="domain" description="Clp1 C-terminal" evidence="6">
    <location>
        <begin position="320"/>
        <end position="424"/>
    </location>
</feature>
<comment type="subcellular location">
    <subcellularLocation>
        <location evidence="1">Nucleus</location>
    </subcellularLocation>
</comment>
<keyword evidence="5" id="KW-0539">Nucleus</keyword>
<dbReference type="PANTHER" id="PTHR12755">
    <property type="entry name" value="CLEAVAGE/POLYADENYLATION FACTOR IA SUBUNIT CLP1P"/>
    <property type="match status" value="1"/>
</dbReference>
<dbReference type="InterPro" id="IPR032324">
    <property type="entry name" value="Clp1_N"/>
</dbReference>
<dbReference type="GO" id="GO:0005634">
    <property type="term" value="C:nucleus"/>
    <property type="evidence" value="ECO:0007669"/>
    <property type="project" value="UniProtKB-SubCell"/>
</dbReference>
<evidence type="ECO:0000256" key="4">
    <source>
        <dbReference type="ARBA" id="ARBA00022840"/>
    </source>
</evidence>
<dbReference type="InterPro" id="IPR045116">
    <property type="entry name" value="Clp1/Grc3"/>
</dbReference>
<keyword evidence="10" id="KW-1185">Reference proteome</keyword>